<dbReference type="AlphaFoldDB" id="A0A1G5ATF5"/>
<dbReference type="RefSeq" id="WP_092207728.1">
    <property type="nucleotide sequence ID" value="NZ_FMUX01000001.1"/>
</dbReference>
<dbReference type="EMBL" id="FMUX01000001">
    <property type="protein sequence ID" value="SCX81144.1"/>
    <property type="molecule type" value="Genomic_DNA"/>
</dbReference>
<evidence type="ECO:0000313" key="7">
    <source>
        <dbReference type="Proteomes" id="UP000198870"/>
    </source>
</evidence>
<dbReference type="CDD" id="cd12107">
    <property type="entry name" value="Hemerythrin"/>
    <property type="match status" value="1"/>
</dbReference>
<keyword evidence="4" id="KW-0408">Iron</keyword>
<evidence type="ECO:0000259" key="5">
    <source>
        <dbReference type="Pfam" id="PF01814"/>
    </source>
</evidence>
<evidence type="ECO:0000256" key="3">
    <source>
        <dbReference type="ARBA" id="ARBA00022723"/>
    </source>
</evidence>
<dbReference type="InterPro" id="IPR012312">
    <property type="entry name" value="Hemerythrin-like"/>
</dbReference>
<evidence type="ECO:0000313" key="6">
    <source>
        <dbReference type="EMBL" id="SCX81144.1"/>
    </source>
</evidence>
<evidence type="ECO:0000256" key="2">
    <source>
        <dbReference type="ARBA" id="ARBA00022621"/>
    </source>
</evidence>
<proteinExistence type="inferred from homology"/>
<keyword evidence="3" id="KW-0479">Metal-binding</keyword>
<dbReference type="NCBIfam" id="TIGR02481">
    <property type="entry name" value="hemeryth_dom"/>
    <property type="match status" value="1"/>
</dbReference>
<reference evidence="6 7" key="1">
    <citation type="submission" date="2016-10" db="EMBL/GenBank/DDBJ databases">
        <authorList>
            <person name="de Groot N.N."/>
        </authorList>
    </citation>
    <scope>NUCLEOTIDE SEQUENCE [LARGE SCALE GENOMIC DNA]</scope>
    <source>
        <strain evidence="6 7">AA1</strain>
    </source>
</reference>
<dbReference type="SUPFAM" id="SSF47188">
    <property type="entry name" value="Hemerythrin-like"/>
    <property type="match status" value="1"/>
</dbReference>
<dbReference type="OrthoDB" id="9813903at2"/>
<feature type="domain" description="Hemerythrin-like" evidence="5">
    <location>
        <begin position="15"/>
        <end position="123"/>
    </location>
</feature>
<sequence length="133" mass="15835">MTEPLVWTEAISVNIPEIDEQHQALFAIINDIIKVHEEQGGPGEILMRIGQLMDYSDRHFLTEEKLMIRHKFPRFVEHNKAHMAYMEQVDLFISDYKTNKQGLIHDMLEFLTHWWREHVSRSDPAYARHIHSD</sequence>
<dbReference type="InterPro" id="IPR012827">
    <property type="entry name" value="Hemerythrin_metal-bd"/>
</dbReference>
<keyword evidence="7" id="KW-1185">Reference proteome</keyword>
<dbReference type="GO" id="GO:0005344">
    <property type="term" value="F:oxygen carrier activity"/>
    <property type="evidence" value="ECO:0007669"/>
    <property type="project" value="UniProtKB-KW"/>
</dbReference>
<dbReference type="InterPro" id="IPR035938">
    <property type="entry name" value="Hemerythrin-like_sf"/>
</dbReference>
<keyword evidence="2" id="KW-0813">Transport</keyword>
<dbReference type="NCBIfam" id="NF033749">
    <property type="entry name" value="bact_hemeryth"/>
    <property type="match status" value="1"/>
</dbReference>
<dbReference type="PANTHER" id="PTHR37164:SF1">
    <property type="entry name" value="BACTERIOHEMERYTHRIN"/>
    <property type="match status" value="1"/>
</dbReference>
<comment type="similarity">
    <text evidence="1">Belongs to the hemerythrin family.</text>
</comment>
<accession>A0A1G5ATF5</accession>
<evidence type="ECO:0000256" key="4">
    <source>
        <dbReference type="ARBA" id="ARBA00023004"/>
    </source>
</evidence>
<dbReference type="InterPro" id="IPR016131">
    <property type="entry name" value="Haemerythrin_Fe_BS"/>
</dbReference>
<dbReference type="GO" id="GO:0046872">
    <property type="term" value="F:metal ion binding"/>
    <property type="evidence" value="ECO:0007669"/>
    <property type="project" value="UniProtKB-KW"/>
</dbReference>
<dbReference type="Proteomes" id="UP000198870">
    <property type="component" value="Unassembled WGS sequence"/>
</dbReference>
<dbReference type="PANTHER" id="PTHR37164">
    <property type="entry name" value="BACTERIOHEMERYTHRIN"/>
    <property type="match status" value="1"/>
</dbReference>
<dbReference type="PROSITE" id="PS00550">
    <property type="entry name" value="HEMERYTHRINS"/>
    <property type="match status" value="1"/>
</dbReference>
<protein>
    <submittedName>
        <fullName evidence="6">Hemerythrin</fullName>
    </submittedName>
</protein>
<name>A0A1G5ATF5_9BACT</name>
<organism evidence="6 7">
    <name type="scientific">Desulfoluna spongiiphila</name>
    <dbReference type="NCBI Taxonomy" id="419481"/>
    <lineage>
        <taxon>Bacteria</taxon>
        <taxon>Pseudomonadati</taxon>
        <taxon>Thermodesulfobacteriota</taxon>
        <taxon>Desulfobacteria</taxon>
        <taxon>Desulfobacterales</taxon>
        <taxon>Desulfolunaceae</taxon>
        <taxon>Desulfoluna</taxon>
    </lineage>
</organism>
<dbReference type="InterPro" id="IPR050669">
    <property type="entry name" value="Hemerythrin"/>
</dbReference>
<keyword evidence="2" id="KW-0561">Oxygen transport</keyword>
<dbReference type="Gene3D" id="1.20.120.50">
    <property type="entry name" value="Hemerythrin-like"/>
    <property type="match status" value="1"/>
</dbReference>
<dbReference type="STRING" id="419481.SAMN05216233_101440"/>
<dbReference type="Pfam" id="PF01814">
    <property type="entry name" value="Hemerythrin"/>
    <property type="match status" value="1"/>
</dbReference>
<evidence type="ECO:0000256" key="1">
    <source>
        <dbReference type="ARBA" id="ARBA00010587"/>
    </source>
</evidence>
<gene>
    <name evidence="6" type="ORF">SAMN05216233_101440</name>
</gene>